<dbReference type="Proteomes" id="UP000783796">
    <property type="component" value="Unassembled WGS sequence"/>
</dbReference>
<evidence type="ECO:0000313" key="2">
    <source>
        <dbReference type="Proteomes" id="UP000783796"/>
    </source>
</evidence>
<gene>
    <name evidence="1" type="ORF">H9777_01950</name>
</gene>
<name>A0A948TA00_9BACT</name>
<dbReference type="EMBL" id="JAHLFW010000018">
    <property type="protein sequence ID" value="MBU3837095.1"/>
    <property type="molecule type" value="Genomic_DNA"/>
</dbReference>
<reference evidence="1" key="1">
    <citation type="journal article" date="2021" name="PeerJ">
        <title>Extensive microbial diversity within the chicken gut microbiome revealed by metagenomics and culture.</title>
        <authorList>
            <person name="Gilroy R."/>
            <person name="Ravi A."/>
            <person name="Getino M."/>
            <person name="Pursley I."/>
            <person name="Horton D.L."/>
            <person name="Alikhan N.F."/>
            <person name="Baker D."/>
            <person name="Gharbi K."/>
            <person name="Hall N."/>
            <person name="Watson M."/>
            <person name="Adriaenssens E.M."/>
            <person name="Foster-Nyarko E."/>
            <person name="Jarju S."/>
            <person name="Secka A."/>
            <person name="Antonio M."/>
            <person name="Oren A."/>
            <person name="Chaudhuri R.R."/>
            <person name="La Ragione R."/>
            <person name="Hildebrand F."/>
            <person name="Pallen M.J."/>
        </authorList>
    </citation>
    <scope>NUCLEOTIDE SEQUENCE</scope>
    <source>
        <strain evidence="1">G4-2901</strain>
    </source>
</reference>
<evidence type="ECO:0000313" key="1">
    <source>
        <dbReference type="EMBL" id="MBU3837095.1"/>
    </source>
</evidence>
<proteinExistence type="predicted"/>
<comment type="caution">
    <text evidence="1">The sequence shown here is derived from an EMBL/GenBank/DDBJ whole genome shotgun (WGS) entry which is preliminary data.</text>
</comment>
<dbReference type="AlphaFoldDB" id="A0A948TA00"/>
<sequence>MSCSDENKDSISFIIDTKESGLSNTSGLSAQIGVMNSPEYLYSSIINEDGNAVFTVDFNKFIDKTIWVCIPSVVKYFHILTHEEVADALLVLPDKNKGSTLQTGTESHKAGGKFYQNDWIVAYYMGINKGGNSDTPIYWASGNLIATKINDENDGDTKVAFHIATWNETKDEAVEGVFLGMDGRLQSNVSDSYKAMPVGTQWDLYGFGDATGKILYEDSMLEEYVVITDQLKDGEILYDTNKSKNCDIANVQLGGSWRTPSGGNNEYNEFAAFADDGFPDLIPNASEWIENGIKLGYKYEYIVEINNKVITTNVLYFPTAGYRHAGDFAAGRGMSGWYWSSTADPTCTPPFVPNGVYEGEVTEYTTAFNLGFLPGNNNWYPHPRTSVQAIRPVTE</sequence>
<reference evidence="1" key="2">
    <citation type="submission" date="2021-04" db="EMBL/GenBank/DDBJ databases">
        <authorList>
            <person name="Gilroy R."/>
        </authorList>
    </citation>
    <scope>NUCLEOTIDE SEQUENCE</scope>
    <source>
        <strain evidence="1">G4-2901</strain>
    </source>
</reference>
<organism evidence="1 2">
    <name type="scientific">Candidatus Phocaeicola faecigallinarum</name>
    <dbReference type="NCBI Taxonomy" id="2838732"/>
    <lineage>
        <taxon>Bacteria</taxon>
        <taxon>Pseudomonadati</taxon>
        <taxon>Bacteroidota</taxon>
        <taxon>Bacteroidia</taxon>
        <taxon>Bacteroidales</taxon>
        <taxon>Bacteroidaceae</taxon>
        <taxon>Phocaeicola</taxon>
    </lineage>
</organism>
<protein>
    <submittedName>
        <fullName evidence="1">Uncharacterized protein</fullName>
    </submittedName>
</protein>
<accession>A0A948TA00</accession>